<dbReference type="InterPro" id="IPR023198">
    <property type="entry name" value="PGP-like_dom2"/>
</dbReference>
<protein>
    <submittedName>
        <fullName evidence="1">HAD family hydrolase</fullName>
    </submittedName>
</protein>
<dbReference type="NCBIfam" id="TIGR01549">
    <property type="entry name" value="HAD-SF-IA-v1"/>
    <property type="match status" value="1"/>
</dbReference>
<dbReference type="Gene3D" id="3.40.50.1000">
    <property type="entry name" value="HAD superfamily/HAD-like"/>
    <property type="match status" value="1"/>
</dbReference>
<dbReference type="InterPro" id="IPR036412">
    <property type="entry name" value="HAD-like_sf"/>
</dbReference>
<dbReference type="InterPro" id="IPR041492">
    <property type="entry name" value="HAD_2"/>
</dbReference>
<dbReference type="InterPro" id="IPR050155">
    <property type="entry name" value="HAD-like_hydrolase_sf"/>
</dbReference>
<accession>A0A5B7YE34</accession>
<dbReference type="Pfam" id="PF13419">
    <property type="entry name" value="HAD_2"/>
    <property type="match status" value="1"/>
</dbReference>
<organism evidence="1 2">
    <name type="scientific">Salinimonas iocasae</name>
    <dbReference type="NCBI Taxonomy" id="2572577"/>
    <lineage>
        <taxon>Bacteria</taxon>
        <taxon>Pseudomonadati</taxon>
        <taxon>Pseudomonadota</taxon>
        <taxon>Gammaproteobacteria</taxon>
        <taxon>Alteromonadales</taxon>
        <taxon>Alteromonadaceae</taxon>
        <taxon>Alteromonas/Salinimonas group</taxon>
        <taxon>Salinimonas</taxon>
    </lineage>
</organism>
<reference evidence="1 2" key="1">
    <citation type="submission" date="2019-04" db="EMBL/GenBank/DDBJ databases">
        <title>Salinimonas iocasae sp. nov., a halophilic bacterium isolated from the outer tube casing of tubeworms in Okinawa Trough.</title>
        <authorList>
            <person name="Zhang H."/>
            <person name="Wang H."/>
            <person name="Li C."/>
        </authorList>
    </citation>
    <scope>NUCLEOTIDE SEQUENCE [LARGE SCALE GENOMIC DNA]</scope>
    <source>
        <strain evidence="1 2">KX18D6</strain>
    </source>
</reference>
<dbReference type="PANTHER" id="PTHR43434">
    <property type="entry name" value="PHOSPHOGLYCOLATE PHOSPHATASE"/>
    <property type="match status" value="1"/>
</dbReference>
<sequence length="217" mass="23830">MKDYQLIIFDWDGTLMDSAAKIVSCMQLAAQQCDVPVPDAQAVGNIIGISLRPAIQILFDTQDEQLTDALFEGYKAAYLEKDITPCPLFEGTLELLTTLRQRDKTLAVATGKARRGLDRAWKNTQTGHFFTTSRTACEAASKPSSDMLEQILSETGISACDAIMIGDTVFDMQMAEQIGMDRLAVSYGVHDSDRLAAHNPVAIVNTVSEMRPILLPR</sequence>
<dbReference type="PANTHER" id="PTHR43434:SF24">
    <property type="entry name" value="HYDROLASE-RELATED"/>
    <property type="match status" value="1"/>
</dbReference>
<dbReference type="GO" id="GO:0008967">
    <property type="term" value="F:phosphoglycolate phosphatase activity"/>
    <property type="evidence" value="ECO:0007669"/>
    <property type="project" value="TreeGrafter"/>
</dbReference>
<dbReference type="SFLD" id="SFLDG01129">
    <property type="entry name" value="C1.5:_HAD__Beta-PGM__Phosphata"/>
    <property type="match status" value="1"/>
</dbReference>
<dbReference type="EMBL" id="CP039852">
    <property type="protein sequence ID" value="QCZ93765.1"/>
    <property type="molecule type" value="Genomic_DNA"/>
</dbReference>
<dbReference type="InterPro" id="IPR023214">
    <property type="entry name" value="HAD_sf"/>
</dbReference>
<dbReference type="SUPFAM" id="SSF56784">
    <property type="entry name" value="HAD-like"/>
    <property type="match status" value="1"/>
</dbReference>
<dbReference type="Gene3D" id="1.10.150.240">
    <property type="entry name" value="Putative phosphatase, domain 2"/>
    <property type="match status" value="1"/>
</dbReference>
<dbReference type="InterPro" id="IPR006439">
    <property type="entry name" value="HAD-SF_hydro_IA"/>
</dbReference>
<proteinExistence type="predicted"/>
<keyword evidence="2" id="KW-1185">Reference proteome</keyword>
<evidence type="ECO:0000313" key="2">
    <source>
        <dbReference type="Proteomes" id="UP000304912"/>
    </source>
</evidence>
<dbReference type="GO" id="GO:0005829">
    <property type="term" value="C:cytosol"/>
    <property type="evidence" value="ECO:0007669"/>
    <property type="project" value="TreeGrafter"/>
</dbReference>
<dbReference type="SFLD" id="SFLDS00003">
    <property type="entry name" value="Haloacid_Dehalogenase"/>
    <property type="match status" value="1"/>
</dbReference>
<gene>
    <name evidence="1" type="ORF">FBQ74_09790</name>
</gene>
<dbReference type="OrthoDB" id="9782449at2"/>
<dbReference type="Proteomes" id="UP000304912">
    <property type="component" value="Chromosome"/>
</dbReference>
<dbReference type="KEGG" id="salk:FBQ74_09790"/>
<dbReference type="RefSeq" id="WP_139756508.1">
    <property type="nucleotide sequence ID" value="NZ_CP039852.1"/>
</dbReference>
<evidence type="ECO:0000313" key="1">
    <source>
        <dbReference type="EMBL" id="QCZ93765.1"/>
    </source>
</evidence>
<dbReference type="GO" id="GO:0006281">
    <property type="term" value="P:DNA repair"/>
    <property type="evidence" value="ECO:0007669"/>
    <property type="project" value="TreeGrafter"/>
</dbReference>
<name>A0A5B7YE34_9ALTE</name>
<keyword evidence="1" id="KW-0378">Hydrolase</keyword>
<dbReference type="AlphaFoldDB" id="A0A5B7YE34"/>